<organism evidence="4">
    <name type="scientific">uncultured virus</name>
    <dbReference type="NCBI Taxonomy" id="340016"/>
    <lineage>
        <taxon>Viruses</taxon>
        <taxon>environmental samples</taxon>
    </lineage>
</organism>
<dbReference type="SUPFAM" id="SSF57997">
    <property type="entry name" value="Tropomyosin"/>
    <property type="match status" value="1"/>
</dbReference>
<feature type="coiled-coil region" evidence="1">
    <location>
        <begin position="209"/>
        <end position="243"/>
    </location>
</feature>
<feature type="transmembrane region" description="Helical" evidence="3">
    <location>
        <begin position="120"/>
        <end position="143"/>
    </location>
</feature>
<feature type="coiled-coil region" evidence="1">
    <location>
        <begin position="154"/>
        <end position="181"/>
    </location>
</feature>
<evidence type="ECO:0000256" key="3">
    <source>
        <dbReference type="SAM" id="Phobius"/>
    </source>
</evidence>
<feature type="region of interest" description="Disordered" evidence="2">
    <location>
        <begin position="1"/>
        <end position="50"/>
    </location>
</feature>
<dbReference type="Gene3D" id="1.10.287.1490">
    <property type="match status" value="1"/>
</dbReference>
<keyword evidence="3" id="KW-0472">Membrane</keyword>
<sequence>MTKFKQHMEMSNVKKQIRERLFGNRGPEEPKKAEPTSVEPPPQKFTHSSSSPSLLYLAYVTLAIAAFISIVAGYFSIIGLTEIFYAAFWPVAIMGAALELGKVVAAVWTHQNWHTFKYYIKLPLVLILVGLMFVTSLGIFGLLAKGHSAQEFPISQVEEKVKNYKEQISFHKDRVKIYRTQLTSLNEAMGKYTELGAVSKGIDYTQERVDVIQNKIDVENNKIEELQNNILTSKQSVASIEAKLGPLNYIAKLIGADDSLENAVVIVILIIIFCFDPLALLLIILSYQHIKESSRRPTIDGTRHLKEEVLELVLQGNYGFNKVDIEKMSKDGLVKVANILR</sequence>
<keyword evidence="1" id="KW-0175">Coiled coil</keyword>
<keyword evidence="3" id="KW-0812">Transmembrane</keyword>
<evidence type="ECO:0000256" key="1">
    <source>
        <dbReference type="SAM" id="Coils"/>
    </source>
</evidence>
<reference evidence="4" key="2">
    <citation type="journal article" date="2017" name="Nat. Commun.">
        <title>Single-virus genomics reveals hidden cosmopolitan and abundant viruses.</title>
        <authorList>
            <person name="Martinez-Hernandez F."/>
            <person name="Fornas O."/>
            <person name="Lluesma Gomez M."/>
            <person name="Bolduc B."/>
            <person name="de la Cruz Pena M.J."/>
            <person name="Martinez J.M."/>
            <person name="Anton J."/>
            <person name="Gasol J.M."/>
            <person name="Rosselli R."/>
            <person name="Rodriguez-Valera F."/>
            <person name="Sullivan M.B."/>
            <person name="Acinas S.G."/>
            <person name="Martinez-Garcia M."/>
        </authorList>
    </citation>
    <scope>NUCLEOTIDE SEQUENCE</scope>
</reference>
<evidence type="ECO:0000313" key="4">
    <source>
        <dbReference type="EMBL" id="ASE99762.1"/>
    </source>
</evidence>
<feature type="compositionally biased region" description="Basic and acidic residues" evidence="2">
    <location>
        <begin position="16"/>
        <end position="34"/>
    </location>
</feature>
<protein>
    <submittedName>
        <fullName evidence="4">Uncharacterized protein</fullName>
    </submittedName>
</protein>
<feature type="transmembrane region" description="Helical" evidence="3">
    <location>
        <begin position="263"/>
        <end position="287"/>
    </location>
</feature>
<name>A0A218MKG2_9VIRU</name>
<feature type="transmembrane region" description="Helical" evidence="3">
    <location>
        <begin position="83"/>
        <end position="108"/>
    </location>
</feature>
<dbReference type="EMBL" id="KY052794">
    <property type="protein sequence ID" value="ASE99762.1"/>
    <property type="molecule type" value="Genomic_DNA"/>
</dbReference>
<reference evidence="4" key="1">
    <citation type="submission" date="2016-10" db="EMBL/GenBank/DDBJ databases">
        <authorList>
            <person name="Varghese N."/>
        </authorList>
    </citation>
    <scope>NUCLEOTIDE SEQUENCE</scope>
</reference>
<feature type="transmembrane region" description="Helical" evidence="3">
    <location>
        <begin position="54"/>
        <end position="77"/>
    </location>
</feature>
<keyword evidence="3" id="KW-1133">Transmembrane helix</keyword>
<proteinExistence type="predicted"/>
<accession>A0A218MKG2</accession>
<evidence type="ECO:0000256" key="2">
    <source>
        <dbReference type="SAM" id="MobiDB-lite"/>
    </source>
</evidence>